<protein>
    <submittedName>
        <fullName evidence="1">Uncharacterized protein</fullName>
    </submittedName>
</protein>
<evidence type="ECO:0000313" key="1">
    <source>
        <dbReference type="EMBL" id="JAD20349.1"/>
    </source>
</evidence>
<name>A0A0A8Y3G7_ARUDO</name>
<accession>A0A0A8Y3G7</accession>
<reference evidence="1" key="1">
    <citation type="submission" date="2014-09" db="EMBL/GenBank/DDBJ databases">
        <authorList>
            <person name="Magalhaes I.L.F."/>
            <person name="Oliveira U."/>
            <person name="Santos F.R."/>
            <person name="Vidigal T.H.D.A."/>
            <person name="Brescovit A.D."/>
            <person name="Santos A.J."/>
        </authorList>
    </citation>
    <scope>NUCLEOTIDE SEQUENCE</scope>
    <source>
        <tissue evidence="1">Shoot tissue taken approximately 20 cm above the soil surface</tissue>
    </source>
</reference>
<dbReference type="EMBL" id="GBRH01277546">
    <property type="protein sequence ID" value="JAD20349.1"/>
    <property type="molecule type" value="Transcribed_RNA"/>
</dbReference>
<sequence length="32" mass="3885">MLQHCFEVYWKSVRTNSGELCEHEESIMKELK</sequence>
<reference evidence="1" key="2">
    <citation type="journal article" date="2015" name="Data Brief">
        <title>Shoot transcriptome of the giant reed, Arundo donax.</title>
        <authorList>
            <person name="Barrero R.A."/>
            <person name="Guerrero F.D."/>
            <person name="Moolhuijzen P."/>
            <person name="Goolsby J.A."/>
            <person name="Tidwell J."/>
            <person name="Bellgard S.E."/>
            <person name="Bellgard M.I."/>
        </authorList>
    </citation>
    <scope>NUCLEOTIDE SEQUENCE</scope>
    <source>
        <tissue evidence="1">Shoot tissue taken approximately 20 cm above the soil surface</tissue>
    </source>
</reference>
<proteinExistence type="predicted"/>
<organism evidence="1">
    <name type="scientific">Arundo donax</name>
    <name type="common">Giant reed</name>
    <name type="synonym">Donax arundinaceus</name>
    <dbReference type="NCBI Taxonomy" id="35708"/>
    <lineage>
        <taxon>Eukaryota</taxon>
        <taxon>Viridiplantae</taxon>
        <taxon>Streptophyta</taxon>
        <taxon>Embryophyta</taxon>
        <taxon>Tracheophyta</taxon>
        <taxon>Spermatophyta</taxon>
        <taxon>Magnoliopsida</taxon>
        <taxon>Liliopsida</taxon>
        <taxon>Poales</taxon>
        <taxon>Poaceae</taxon>
        <taxon>PACMAD clade</taxon>
        <taxon>Arundinoideae</taxon>
        <taxon>Arundineae</taxon>
        <taxon>Arundo</taxon>
    </lineage>
</organism>
<dbReference type="AlphaFoldDB" id="A0A0A8Y3G7"/>